<feature type="compositionally biased region" description="Basic and acidic residues" evidence="1">
    <location>
        <begin position="247"/>
        <end position="258"/>
    </location>
</feature>
<evidence type="ECO:0000259" key="2">
    <source>
        <dbReference type="Pfam" id="PF08595"/>
    </source>
</evidence>
<comment type="caution">
    <text evidence="3">The sequence shown here is derived from an EMBL/GenBank/DDBJ whole genome shotgun (WGS) entry which is preliminary data.</text>
</comment>
<feature type="domain" description="Transcriptional regulatory protein RXT2 N-terminal" evidence="2">
    <location>
        <begin position="107"/>
        <end position="182"/>
    </location>
</feature>
<organism evidence="3 4">
    <name type="scientific">Circinella minor</name>
    <dbReference type="NCBI Taxonomy" id="1195481"/>
    <lineage>
        <taxon>Eukaryota</taxon>
        <taxon>Fungi</taxon>
        <taxon>Fungi incertae sedis</taxon>
        <taxon>Mucoromycota</taxon>
        <taxon>Mucoromycotina</taxon>
        <taxon>Mucoromycetes</taxon>
        <taxon>Mucorales</taxon>
        <taxon>Lichtheimiaceae</taxon>
        <taxon>Circinella</taxon>
    </lineage>
</organism>
<keyword evidence="4" id="KW-1185">Reference proteome</keyword>
<dbReference type="OrthoDB" id="2405722at2759"/>
<accession>A0A8H7RZQ0</accession>
<dbReference type="PANTHER" id="PTHR28232">
    <property type="entry name" value="TRANSCRIPTIONAL REGULATORY PROTEIN RXT2"/>
    <property type="match status" value="1"/>
</dbReference>
<evidence type="ECO:0000313" key="4">
    <source>
        <dbReference type="Proteomes" id="UP000646827"/>
    </source>
</evidence>
<feature type="compositionally biased region" description="Polar residues" evidence="1">
    <location>
        <begin position="9"/>
        <end position="28"/>
    </location>
</feature>
<feature type="region of interest" description="Disordered" evidence="1">
    <location>
        <begin position="1"/>
        <end position="48"/>
    </location>
</feature>
<evidence type="ECO:0000256" key="1">
    <source>
        <dbReference type="SAM" id="MobiDB-lite"/>
    </source>
</evidence>
<feature type="region of interest" description="Disordered" evidence="1">
    <location>
        <begin position="200"/>
        <end position="258"/>
    </location>
</feature>
<dbReference type="EMBL" id="JAEPRB010000209">
    <property type="protein sequence ID" value="KAG2218806.1"/>
    <property type="molecule type" value="Genomic_DNA"/>
</dbReference>
<reference evidence="3 4" key="1">
    <citation type="submission" date="2020-12" db="EMBL/GenBank/DDBJ databases">
        <title>Metabolic potential, ecology and presence of endohyphal bacteria is reflected in genomic diversity of Mucoromycotina.</title>
        <authorList>
            <person name="Muszewska A."/>
            <person name="Okrasinska A."/>
            <person name="Steczkiewicz K."/>
            <person name="Drgas O."/>
            <person name="Orlowska M."/>
            <person name="Perlinska-Lenart U."/>
            <person name="Aleksandrzak-Piekarczyk T."/>
            <person name="Szatraj K."/>
            <person name="Zielenkiewicz U."/>
            <person name="Pilsyk S."/>
            <person name="Malc E."/>
            <person name="Mieczkowski P."/>
            <person name="Kruszewska J.S."/>
            <person name="Biernat P."/>
            <person name="Pawlowska J."/>
        </authorList>
    </citation>
    <scope>NUCLEOTIDE SEQUENCE [LARGE SCALE GENOMIC DNA]</scope>
    <source>
        <strain evidence="3 4">CBS 142.35</strain>
    </source>
</reference>
<proteinExistence type="predicted"/>
<sequence length="331" mass="37877">MNDPFAHPASTNITSNIVPHSAERSQSTNNNNNNNNNKNNNTTPASSKWIRNDTADREVDQVGLVAHNRADSQLGGNKLRAPRTLANEEEFLLGDKKRTVVKRRRRELDEELSDTEEDDPYRKINIEDILSPIEYPTDIVRRPALKRIIKSPQIEELSNTAMEFIEGEKNFCKVLSRLSAILHHDDPQYLDLNFERTPEQRQKAVTNNETITGVEGENKQKEQSSTDENNDIKTTQEDNKQNGLDGTTDKAKTEENGDEIIHQDNSEDTEAQEVVRNVRELLLENINFSNEYLWRLQGARSKLVKANMQKENLWQQLKASAKGSKRHARHS</sequence>
<feature type="compositionally biased region" description="Basic and acidic residues" evidence="1">
    <location>
        <begin position="216"/>
        <end position="240"/>
    </location>
</feature>
<dbReference type="InterPro" id="IPR039602">
    <property type="entry name" value="Rxt2"/>
</dbReference>
<protein>
    <recommendedName>
        <fullName evidence="2">Transcriptional regulatory protein RXT2 N-terminal domain-containing protein</fullName>
    </recommendedName>
</protein>
<gene>
    <name evidence="3" type="ORF">INT45_005453</name>
</gene>
<dbReference type="Proteomes" id="UP000646827">
    <property type="component" value="Unassembled WGS sequence"/>
</dbReference>
<evidence type="ECO:0000313" key="3">
    <source>
        <dbReference type="EMBL" id="KAG2218806.1"/>
    </source>
</evidence>
<dbReference type="Pfam" id="PF08595">
    <property type="entry name" value="RXT2_N"/>
    <property type="match status" value="1"/>
</dbReference>
<dbReference type="InterPro" id="IPR013904">
    <property type="entry name" value="RXT2_N"/>
</dbReference>
<dbReference type="GO" id="GO:0033698">
    <property type="term" value="C:Rpd3L complex"/>
    <property type="evidence" value="ECO:0007669"/>
    <property type="project" value="TreeGrafter"/>
</dbReference>
<dbReference type="PANTHER" id="PTHR28232:SF1">
    <property type="entry name" value="TRANSCRIPTIONAL REGULATORY PROTEIN RXT2"/>
    <property type="match status" value="1"/>
</dbReference>
<name>A0A8H7RZQ0_9FUNG</name>
<dbReference type="GO" id="GO:0005829">
    <property type="term" value="C:cytosol"/>
    <property type="evidence" value="ECO:0007669"/>
    <property type="project" value="TreeGrafter"/>
</dbReference>
<feature type="compositionally biased region" description="Low complexity" evidence="1">
    <location>
        <begin position="29"/>
        <end position="41"/>
    </location>
</feature>
<dbReference type="AlphaFoldDB" id="A0A8H7RZQ0"/>